<dbReference type="AlphaFoldDB" id="A0A9W8NGG5"/>
<gene>
    <name evidence="2" type="ORF">NPX13_g4399</name>
</gene>
<name>A0A9W8NGG5_9PEZI</name>
<keyword evidence="3" id="KW-1185">Reference proteome</keyword>
<dbReference type="Proteomes" id="UP001148614">
    <property type="component" value="Unassembled WGS sequence"/>
</dbReference>
<dbReference type="VEuPathDB" id="FungiDB:F4678DRAFT_470917"/>
<reference evidence="2" key="1">
    <citation type="submission" date="2022-07" db="EMBL/GenBank/DDBJ databases">
        <title>Genome Sequence of Xylaria arbuscula.</title>
        <authorList>
            <person name="Buettner E."/>
        </authorList>
    </citation>
    <scope>NUCLEOTIDE SEQUENCE</scope>
    <source>
        <strain evidence="2">VT107</strain>
    </source>
</reference>
<feature type="compositionally biased region" description="Basic residues" evidence="1">
    <location>
        <begin position="269"/>
        <end position="278"/>
    </location>
</feature>
<evidence type="ECO:0000313" key="3">
    <source>
        <dbReference type="Proteomes" id="UP001148614"/>
    </source>
</evidence>
<evidence type="ECO:0000256" key="1">
    <source>
        <dbReference type="SAM" id="MobiDB-lite"/>
    </source>
</evidence>
<proteinExistence type="predicted"/>
<comment type="caution">
    <text evidence="2">The sequence shown here is derived from an EMBL/GenBank/DDBJ whole genome shotgun (WGS) entry which is preliminary data.</text>
</comment>
<feature type="region of interest" description="Disordered" evidence="1">
    <location>
        <begin position="1"/>
        <end position="23"/>
    </location>
</feature>
<feature type="compositionally biased region" description="Polar residues" evidence="1">
    <location>
        <begin position="1"/>
        <end position="11"/>
    </location>
</feature>
<dbReference type="InterPro" id="IPR025213">
    <property type="entry name" value="Sim4_Fta2"/>
</dbReference>
<organism evidence="2 3">
    <name type="scientific">Xylaria arbuscula</name>
    <dbReference type="NCBI Taxonomy" id="114810"/>
    <lineage>
        <taxon>Eukaryota</taxon>
        <taxon>Fungi</taxon>
        <taxon>Dikarya</taxon>
        <taxon>Ascomycota</taxon>
        <taxon>Pezizomycotina</taxon>
        <taxon>Sordariomycetes</taxon>
        <taxon>Xylariomycetidae</taxon>
        <taxon>Xylariales</taxon>
        <taxon>Xylariaceae</taxon>
        <taxon>Xylaria</taxon>
    </lineage>
</organism>
<dbReference type="EMBL" id="JANPWZ010000619">
    <property type="protein sequence ID" value="KAJ3574334.1"/>
    <property type="molecule type" value="Genomic_DNA"/>
</dbReference>
<feature type="region of interest" description="Disordered" evidence="1">
    <location>
        <begin position="257"/>
        <end position="278"/>
    </location>
</feature>
<protein>
    <submittedName>
        <fullName evidence="2">Uncharacterized protein</fullName>
    </submittedName>
</protein>
<dbReference type="Pfam" id="PF13095">
    <property type="entry name" value="FTA2"/>
    <property type="match status" value="2"/>
</dbReference>
<evidence type="ECO:0000313" key="2">
    <source>
        <dbReference type="EMBL" id="KAJ3574334.1"/>
    </source>
</evidence>
<accession>A0A9W8NGG5</accession>
<sequence>MSNGEGNSDCVNTGRLPPGGGPSLREFRYAGAPIEWIKRLDDEDREDNQAFIYKVRIASRNYALKVFKFSSPKDDGFYWGIGLQHELPMKKAIFYTDPFYAECRAYGRIEDGRVDRHSRVPRGLDLETDVIDDDVYEALEGDTRVRAIVKHLDESPKSLHARNIGRAWTSVRLLKKSLKIYNMDIRADNFIGHRIVDFGSSWTEPHELLRYLDKRGKIVAGHKRAIDTQHFDDMIEEEEIPTRLRVVPWSRHQLRSRGDAPWAGEQLPKRRRKNKSQS</sequence>